<dbReference type="Proteomes" id="UP000015530">
    <property type="component" value="Unassembled WGS sequence"/>
</dbReference>
<evidence type="ECO:0000313" key="2">
    <source>
        <dbReference type="Proteomes" id="UP000015530"/>
    </source>
</evidence>
<gene>
    <name evidence="1" type="ORF">CGLO_04746</name>
</gene>
<sequence length="12" mass="1439">MFGSYCFKSRGR</sequence>
<organism evidence="1 2">
    <name type="scientific">Colletotrichum gloeosporioides (strain Cg-14)</name>
    <name type="common">Anthracnose fungus</name>
    <name type="synonym">Glomerella cingulata</name>
    <dbReference type="NCBI Taxonomy" id="1237896"/>
    <lineage>
        <taxon>Eukaryota</taxon>
        <taxon>Fungi</taxon>
        <taxon>Dikarya</taxon>
        <taxon>Ascomycota</taxon>
        <taxon>Pezizomycotina</taxon>
        <taxon>Sordariomycetes</taxon>
        <taxon>Hypocreomycetidae</taxon>
        <taxon>Glomerellales</taxon>
        <taxon>Glomerellaceae</taxon>
        <taxon>Colletotrichum</taxon>
        <taxon>Colletotrichum gloeosporioides species complex</taxon>
    </lineage>
</organism>
<accession>T0KT99</accession>
<dbReference type="EMBL" id="AMYD01000955">
    <property type="protein sequence ID" value="EQB55339.1"/>
    <property type="molecule type" value="Genomic_DNA"/>
</dbReference>
<comment type="caution">
    <text evidence="1">The sequence shown here is derived from an EMBL/GenBank/DDBJ whole genome shotgun (WGS) entry which is preliminary data.</text>
</comment>
<dbReference type="HOGENOM" id="CLU_3436799_0_0_1"/>
<name>T0KT99_COLGC</name>
<evidence type="ECO:0000313" key="1">
    <source>
        <dbReference type="EMBL" id="EQB55339.1"/>
    </source>
</evidence>
<protein>
    <submittedName>
        <fullName evidence="1">Uncharacterized protein</fullName>
    </submittedName>
</protein>
<reference evidence="2" key="1">
    <citation type="journal article" date="2013" name="Mol. Plant Microbe Interact.">
        <title>Global aspects of pacC regulation of pathogenicity genes in Colletotrichum gloeosporioides as revealed by transcriptome analysis.</title>
        <authorList>
            <person name="Alkan N."/>
            <person name="Meng X."/>
            <person name="Friedlander G."/>
            <person name="Reuveni E."/>
            <person name="Sukno S."/>
            <person name="Sherman A."/>
            <person name="Thon M."/>
            <person name="Fluhr R."/>
            <person name="Prusky D."/>
        </authorList>
    </citation>
    <scope>NUCLEOTIDE SEQUENCE [LARGE SCALE GENOMIC DNA]</scope>
    <source>
        <strain evidence="2">Cg-14</strain>
    </source>
</reference>
<proteinExistence type="predicted"/>